<protein>
    <submittedName>
        <fullName evidence="1">Uncharacterized protein TCIL3000_11_11930</fullName>
    </submittedName>
</protein>
<dbReference type="GO" id="GO:0004497">
    <property type="term" value="F:monooxygenase activity"/>
    <property type="evidence" value="ECO:0007669"/>
    <property type="project" value="InterPro"/>
</dbReference>
<name>G0V229_TRYCI</name>
<sequence>MIPFVLPSLKPPPTGRTWNSRIRLPPQNPSFLDTVPKLVFPTVEASRCAEDVKKLEALRAEQRLSETIESIERQQRKLRATIGRCEYEWRYHLLWQHQEEKAMLECCLEAASVSASARQRARYSQKVRDFEARGHVQHVEAVMRENIQVAEKDARDYIISLENVVSFKGLQRTATGEAESVESFLDSLKGVQEIERRIAQDSFRPPSIFEPVTQLTISRGCALNGSFRTPTLFYDSAPCKEEHVERVTTMIGEQLDRLIIYWEHDVVTSVSMRESALREKLYQLFRWGSCQLRLRALLTIQRWWRMLQAAPWTERCKKALRLCLRERRWRMTSADYHNVLSRMRKNQSPHGNLVSKNEVSVLMAALLRAAEISHQWTYEYFVYTLMNYARQMYELAQHDLGVGSSSRGNSSDLEGNNGELTMWSQTPMLMPNRMFLRLRTMQLYPQWRATRWVDGSVTLIQLQEGLGIEESHGRRDVEMRKAYEMDTLRLFWRVLQEGEWPWRSLCTNLLFIAHEETIARELVSESERNTRATLTVAEALGASLFHSLETERLYATQEEAQRRKSIEEEQIAAIDKVKESEWRWENLFRYRRRLAMTCTNLQEWKHAYKRGLGVKYDSLDSVARVITRFFRRILLRRKLAAIRSKDYMREKHARQSGLAMASLLSRLLEDERASVARHIVQYGATAVAAAGAGSCLHDSSAVAPDDNSHNVSSAENGSYANMSAAAFSKWFDEKAKEPMERNYKEIVARFIADNKALYKGMHYLFGIVRSVREGIEEKEKSARIALCRSPVFLKIYVHELGIAEENARMTLIKEVESGYLKICEYMQLLGALRWCTTPAEMPKAPEPSSSEKRKKKSEMIRALLPLPAYMTDAKRLLCREEVRRTRIAVEEVRAYRMCLQAMHAHVCGVISAEEKSERLSLCMAVDGCCPRTPPVAQIAALAIAEEMTRRPIEEGSSDFHSVALRCASEYAFTTLWKKFMRGFQKFYLEAQYFDRHMTILLLHRVTLLGSKPLELQAMETCARARLEFFEELERSMMKEKYCDS</sequence>
<gene>
    <name evidence="1" type="ORF">TCIL3000_11_11930</name>
</gene>
<dbReference type="InterPro" id="IPR036396">
    <property type="entry name" value="Cyt_P450_sf"/>
</dbReference>
<accession>G0V229</accession>
<dbReference type="GO" id="GO:0005506">
    <property type="term" value="F:iron ion binding"/>
    <property type="evidence" value="ECO:0007669"/>
    <property type="project" value="InterPro"/>
</dbReference>
<reference evidence="1" key="1">
    <citation type="journal article" date="2012" name="Proc. Natl. Acad. Sci. U.S.A.">
        <title>Antigenic diversity is generated by distinct evolutionary mechanisms in African trypanosome species.</title>
        <authorList>
            <person name="Jackson A.P."/>
            <person name="Berry A."/>
            <person name="Aslett M."/>
            <person name="Allison H.C."/>
            <person name="Burton P."/>
            <person name="Vavrova-Anderson J."/>
            <person name="Brown R."/>
            <person name="Browne H."/>
            <person name="Corton N."/>
            <person name="Hauser H."/>
            <person name="Gamble J."/>
            <person name="Gilderthorp R."/>
            <person name="Marcello L."/>
            <person name="McQuillan J."/>
            <person name="Otto T.D."/>
            <person name="Quail M.A."/>
            <person name="Sanders M.J."/>
            <person name="van Tonder A."/>
            <person name="Ginger M.L."/>
            <person name="Field M.C."/>
            <person name="Barry J.D."/>
            <person name="Hertz-Fowler C."/>
            <person name="Berriman M."/>
        </authorList>
    </citation>
    <scope>NUCLEOTIDE SEQUENCE</scope>
    <source>
        <strain evidence="1">IL3000</strain>
    </source>
</reference>
<evidence type="ECO:0000313" key="1">
    <source>
        <dbReference type="EMBL" id="CCC95701.1"/>
    </source>
</evidence>
<proteinExistence type="predicted"/>
<dbReference type="EMBL" id="HE575324">
    <property type="protein sequence ID" value="CCC95701.1"/>
    <property type="molecule type" value="Genomic_DNA"/>
</dbReference>
<dbReference type="Gene3D" id="1.10.630.10">
    <property type="entry name" value="Cytochrome P450"/>
    <property type="match status" value="1"/>
</dbReference>
<dbReference type="GO" id="GO:0020037">
    <property type="term" value="F:heme binding"/>
    <property type="evidence" value="ECO:0007669"/>
    <property type="project" value="InterPro"/>
</dbReference>
<organism evidence="1">
    <name type="scientific">Trypanosoma congolense (strain IL3000)</name>
    <dbReference type="NCBI Taxonomy" id="1068625"/>
    <lineage>
        <taxon>Eukaryota</taxon>
        <taxon>Discoba</taxon>
        <taxon>Euglenozoa</taxon>
        <taxon>Kinetoplastea</taxon>
        <taxon>Metakinetoplastina</taxon>
        <taxon>Trypanosomatida</taxon>
        <taxon>Trypanosomatidae</taxon>
        <taxon>Trypanosoma</taxon>
        <taxon>Nannomonas</taxon>
    </lineage>
</organism>
<dbReference type="GO" id="GO:0016705">
    <property type="term" value="F:oxidoreductase activity, acting on paired donors, with incorporation or reduction of molecular oxygen"/>
    <property type="evidence" value="ECO:0007669"/>
    <property type="project" value="InterPro"/>
</dbReference>
<dbReference type="VEuPathDB" id="TriTrypDB:TcIL3000.11.11930"/>
<dbReference type="AlphaFoldDB" id="G0V229"/>